<dbReference type="Proteomes" id="UP000005755">
    <property type="component" value="Unassembled WGS sequence"/>
</dbReference>
<protein>
    <submittedName>
        <fullName evidence="1">Uncharacterized protein</fullName>
    </submittedName>
</protein>
<dbReference type="EMBL" id="DS990391">
    <property type="protein sequence ID" value="EFR45957.1"/>
    <property type="molecule type" value="Genomic_DNA"/>
</dbReference>
<gene>
    <name evidence="1" type="ORF">HCCG_00503</name>
</gene>
<proteinExistence type="predicted"/>
<reference evidence="2" key="1">
    <citation type="journal article" date="2014" name="Genome Announc.">
        <title>Draft genome sequences of six enterohepatic helicobacter species isolated from humans and one from rhesus macaques.</title>
        <authorList>
            <person name="Shen Z."/>
            <person name="Sheh A."/>
            <person name="Young S.K."/>
            <person name="Abouelliel A."/>
            <person name="Ward D.V."/>
            <person name="Earl A.M."/>
            <person name="Fox J.G."/>
        </authorList>
    </citation>
    <scope>NUCLEOTIDE SEQUENCE [LARGE SCALE GENOMIC DNA]</scope>
    <source>
        <strain evidence="2">CCUG 18818</strain>
    </source>
</reference>
<keyword evidence="2" id="KW-1185">Reference proteome</keyword>
<evidence type="ECO:0000313" key="2">
    <source>
        <dbReference type="Proteomes" id="UP000005755"/>
    </source>
</evidence>
<sequence length="58" mass="6890">MIEKALIFANLKRLSLRDKSQIWRGNPKSFLSLLERVKRSKESKKNRHCENLDFCQKG</sequence>
<name>A0ABN0B8Y5_9HELI</name>
<evidence type="ECO:0000313" key="1">
    <source>
        <dbReference type="EMBL" id="EFR45957.1"/>
    </source>
</evidence>
<accession>A0ABN0B8Y5</accession>
<dbReference type="RefSeq" id="WP_002955792.1">
    <property type="nucleotide sequence ID" value="NZ_BEZM01000109.1"/>
</dbReference>
<organism evidence="1 2">
    <name type="scientific">Helicobacter cinaedi CCUG 18818 = ATCC BAA-847</name>
    <dbReference type="NCBI Taxonomy" id="537971"/>
    <lineage>
        <taxon>Bacteria</taxon>
        <taxon>Pseudomonadati</taxon>
        <taxon>Campylobacterota</taxon>
        <taxon>Epsilonproteobacteria</taxon>
        <taxon>Campylobacterales</taxon>
        <taxon>Helicobacteraceae</taxon>
        <taxon>Helicobacter</taxon>
    </lineage>
</organism>